<dbReference type="NCBIfam" id="TIGR02115">
    <property type="entry name" value="potass_kdpF"/>
    <property type="match status" value="1"/>
</dbReference>
<dbReference type="Pfam" id="PF09604">
    <property type="entry name" value="Potass_KdpF"/>
    <property type="match status" value="1"/>
</dbReference>
<sequence length="29" mass="3042">MIVITVIAAVLGVAALGYLVVALLEPERF</sequence>
<protein>
    <submittedName>
        <fullName evidence="2">K+-transporting ATPase KdpF subunit</fullName>
    </submittedName>
</protein>
<keyword evidence="3" id="KW-1185">Reference proteome</keyword>
<dbReference type="RefSeq" id="WP_179568835.1">
    <property type="nucleotide sequence ID" value="NZ_JACBZY010000001.1"/>
</dbReference>
<dbReference type="EMBL" id="JACBZY010000001">
    <property type="protein sequence ID" value="NYH00180.1"/>
    <property type="molecule type" value="Genomic_DNA"/>
</dbReference>
<keyword evidence="1" id="KW-0812">Transmembrane</keyword>
<evidence type="ECO:0000313" key="3">
    <source>
        <dbReference type="Proteomes" id="UP000553888"/>
    </source>
</evidence>
<keyword evidence="1" id="KW-1133">Transmembrane helix</keyword>
<gene>
    <name evidence="2" type="ORF">BJ979_002805</name>
</gene>
<proteinExistence type="predicted"/>
<dbReference type="InterPro" id="IPR011726">
    <property type="entry name" value="KdpF"/>
</dbReference>
<dbReference type="GO" id="GO:0008556">
    <property type="term" value="F:P-type potassium transmembrane transporter activity"/>
    <property type="evidence" value="ECO:0007669"/>
    <property type="project" value="InterPro"/>
</dbReference>
<keyword evidence="1" id="KW-0472">Membrane</keyword>
<accession>A0A852YR56</accession>
<evidence type="ECO:0000313" key="2">
    <source>
        <dbReference type="EMBL" id="NYH00180.1"/>
    </source>
</evidence>
<comment type="caution">
    <text evidence="2">The sequence shown here is derived from an EMBL/GenBank/DDBJ whole genome shotgun (WGS) entry which is preliminary data.</text>
</comment>
<dbReference type="Proteomes" id="UP000553888">
    <property type="component" value="Unassembled WGS sequence"/>
</dbReference>
<name>A0A852YR56_9MICO</name>
<evidence type="ECO:0000256" key="1">
    <source>
        <dbReference type="SAM" id="Phobius"/>
    </source>
</evidence>
<dbReference type="AlphaFoldDB" id="A0A852YR56"/>
<dbReference type="GO" id="GO:0005886">
    <property type="term" value="C:plasma membrane"/>
    <property type="evidence" value="ECO:0007669"/>
    <property type="project" value="InterPro"/>
</dbReference>
<reference evidence="2 3" key="1">
    <citation type="submission" date="2020-07" db="EMBL/GenBank/DDBJ databases">
        <title>Sequencing the genomes of 1000 actinobacteria strains.</title>
        <authorList>
            <person name="Klenk H.-P."/>
        </authorList>
    </citation>
    <scope>NUCLEOTIDE SEQUENCE [LARGE SCALE GENOMIC DNA]</scope>
    <source>
        <strain evidence="2 3">DSM 23141</strain>
    </source>
</reference>
<feature type="transmembrane region" description="Helical" evidence="1">
    <location>
        <begin position="6"/>
        <end position="24"/>
    </location>
</feature>
<organism evidence="2 3">
    <name type="scientific">Schumannella luteola</name>
    <dbReference type="NCBI Taxonomy" id="472059"/>
    <lineage>
        <taxon>Bacteria</taxon>
        <taxon>Bacillati</taxon>
        <taxon>Actinomycetota</taxon>
        <taxon>Actinomycetes</taxon>
        <taxon>Micrococcales</taxon>
        <taxon>Microbacteriaceae</taxon>
        <taxon>Schumannella</taxon>
    </lineage>
</organism>